<gene>
    <name evidence="5" type="ORF">D7231_35650</name>
</gene>
<dbReference type="InterPro" id="IPR028978">
    <property type="entry name" value="Chorismate_lyase_/UTRA_dom_sf"/>
</dbReference>
<evidence type="ECO:0000256" key="1">
    <source>
        <dbReference type="ARBA" id="ARBA00023015"/>
    </source>
</evidence>
<dbReference type="InterPro" id="IPR050679">
    <property type="entry name" value="Bact_HTH_transcr_reg"/>
</dbReference>
<dbReference type="GO" id="GO:0045892">
    <property type="term" value="P:negative regulation of DNA-templated transcription"/>
    <property type="evidence" value="ECO:0007669"/>
    <property type="project" value="TreeGrafter"/>
</dbReference>
<keyword evidence="3" id="KW-0804">Transcription</keyword>
<dbReference type="GO" id="GO:0003700">
    <property type="term" value="F:DNA-binding transcription factor activity"/>
    <property type="evidence" value="ECO:0007669"/>
    <property type="project" value="InterPro"/>
</dbReference>
<comment type="caution">
    <text evidence="5">The sequence shown here is derived from an EMBL/GenBank/DDBJ whole genome shotgun (WGS) entry which is preliminary data.</text>
</comment>
<proteinExistence type="predicted"/>
<protein>
    <submittedName>
        <fullName evidence="5">GntR family transcriptional regulator</fullName>
    </submittedName>
</protein>
<dbReference type="PANTHER" id="PTHR44846:SF17">
    <property type="entry name" value="GNTR-FAMILY TRANSCRIPTIONAL REGULATOR"/>
    <property type="match status" value="1"/>
</dbReference>
<dbReference type="Proteomes" id="UP000270343">
    <property type="component" value="Unassembled WGS sequence"/>
</dbReference>
<dbReference type="Pfam" id="PF00392">
    <property type="entry name" value="GntR"/>
    <property type="match status" value="1"/>
</dbReference>
<dbReference type="AlphaFoldDB" id="A0A3A9ZW65"/>
<dbReference type="EMBL" id="RBAM01000185">
    <property type="protein sequence ID" value="RKN51626.1"/>
    <property type="molecule type" value="Genomic_DNA"/>
</dbReference>
<evidence type="ECO:0000259" key="4">
    <source>
        <dbReference type="PROSITE" id="PS50949"/>
    </source>
</evidence>
<keyword evidence="6" id="KW-1185">Reference proteome</keyword>
<feature type="non-terminal residue" evidence="5">
    <location>
        <position position="170"/>
    </location>
</feature>
<evidence type="ECO:0000313" key="5">
    <source>
        <dbReference type="EMBL" id="RKN51626.1"/>
    </source>
</evidence>
<dbReference type="SUPFAM" id="SSF64288">
    <property type="entry name" value="Chorismate lyase-like"/>
    <property type="match status" value="1"/>
</dbReference>
<evidence type="ECO:0000313" key="6">
    <source>
        <dbReference type="Proteomes" id="UP000270343"/>
    </source>
</evidence>
<feature type="domain" description="HTH gntR-type" evidence="4">
    <location>
        <begin position="1"/>
        <end position="64"/>
    </location>
</feature>
<evidence type="ECO:0000256" key="2">
    <source>
        <dbReference type="ARBA" id="ARBA00023125"/>
    </source>
</evidence>
<dbReference type="InterPro" id="IPR000524">
    <property type="entry name" value="Tscrpt_reg_HTH_GntR"/>
</dbReference>
<reference evidence="5 6" key="1">
    <citation type="journal article" date="2015" name="Antonie Van Leeuwenhoek">
        <title>Streptomyces klenkii sp. nov., isolated from deep marine sediment.</title>
        <authorList>
            <person name="Veyisoglu A."/>
            <person name="Sahin N."/>
        </authorList>
    </citation>
    <scope>NUCLEOTIDE SEQUENCE [LARGE SCALE GENOMIC DNA]</scope>
    <source>
        <strain evidence="5 6">KCTC 29202</strain>
    </source>
</reference>
<organism evidence="5 6">
    <name type="scientific">Streptomyces klenkii</name>
    <dbReference type="NCBI Taxonomy" id="1420899"/>
    <lineage>
        <taxon>Bacteria</taxon>
        <taxon>Bacillati</taxon>
        <taxon>Actinomycetota</taxon>
        <taxon>Actinomycetes</taxon>
        <taxon>Kitasatosporales</taxon>
        <taxon>Streptomycetaceae</taxon>
        <taxon>Streptomyces</taxon>
    </lineage>
</organism>
<dbReference type="InterPro" id="IPR036388">
    <property type="entry name" value="WH-like_DNA-bd_sf"/>
</dbReference>
<dbReference type="PANTHER" id="PTHR44846">
    <property type="entry name" value="MANNOSYL-D-GLYCERATE TRANSPORT/METABOLISM SYSTEM REPRESSOR MNGR-RELATED"/>
    <property type="match status" value="1"/>
</dbReference>
<dbReference type="PROSITE" id="PS50949">
    <property type="entry name" value="HTH_GNTR"/>
    <property type="match status" value="1"/>
</dbReference>
<keyword evidence="2" id="KW-0238">DNA-binding</keyword>
<dbReference type="SMART" id="SM00345">
    <property type="entry name" value="HTH_GNTR"/>
    <property type="match status" value="1"/>
</dbReference>
<dbReference type="Gene3D" id="1.10.10.10">
    <property type="entry name" value="Winged helix-like DNA-binding domain superfamily/Winged helix DNA-binding domain"/>
    <property type="match status" value="1"/>
</dbReference>
<keyword evidence="1" id="KW-0805">Transcription regulation</keyword>
<sequence length="170" mass="17963">MQITDHYRREISDGDLPEGAKLPTVVEISKTWGVAHATAAKAIAQLQVEGLISTSPRGSFVAGKAARALSPHDRLSRLRRTGDGTTVNEQHEVTAAEVIDAPAYVADLLDLDPGAQVIRREYITSGTDASGPRSLSVTWYPARLADAVPTLLSTDAAHVGTVLADVQAAV</sequence>
<dbReference type="InterPro" id="IPR036390">
    <property type="entry name" value="WH_DNA-bd_sf"/>
</dbReference>
<name>A0A3A9ZW65_9ACTN</name>
<accession>A0A3A9ZW65</accession>
<dbReference type="Gene3D" id="3.40.1410.10">
    <property type="entry name" value="Chorismate lyase-like"/>
    <property type="match status" value="1"/>
</dbReference>
<dbReference type="OrthoDB" id="3192286at2"/>
<dbReference type="SUPFAM" id="SSF46785">
    <property type="entry name" value="Winged helix' DNA-binding domain"/>
    <property type="match status" value="1"/>
</dbReference>
<evidence type="ECO:0000256" key="3">
    <source>
        <dbReference type="ARBA" id="ARBA00023163"/>
    </source>
</evidence>
<dbReference type="RefSeq" id="WP_120760540.1">
    <property type="nucleotide sequence ID" value="NZ_RBAM01000185.1"/>
</dbReference>
<dbReference type="GO" id="GO:0003677">
    <property type="term" value="F:DNA binding"/>
    <property type="evidence" value="ECO:0007669"/>
    <property type="project" value="UniProtKB-KW"/>
</dbReference>